<feature type="region of interest" description="Disordered" evidence="4">
    <location>
        <begin position="3746"/>
        <end position="3774"/>
    </location>
</feature>
<dbReference type="VEuPathDB" id="TriTrypDB:LdCL_350025500"/>
<feature type="repeat" description="ANK" evidence="3">
    <location>
        <begin position="596"/>
        <end position="628"/>
    </location>
</feature>
<reference evidence="5 6" key="1">
    <citation type="journal article" date="2018" name="Sci. Rep.">
        <title>A complete Leishmania donovani reference genome identifies novel genetic variations associated with virulence.</title>
        <authorList>
            <person name="Lypaczewski P."/>
            <person name="Hoshizaki J."/>
            <person name="Zhang W.-W."/>
            <person name="McCall L.-I."/>
            <person name="Torcivia-Rodriguez J."/>
            <person name="Simonyan V."/>
            <person name="Kaur A."/>
            <person name="Dewar K."/>
            <person name="Matlashewski G."/>
        </authorList>
    </citation>
    <scope>NUCLEOTIDE SEQUENCE [LARGE SCALE GENOMIC DNA]</scope>
    <source>
        <strain evidence="5 6">LdCL</strain>
    </source>
</reference>
<dbReference type="PROSITE" id="PS50297">
    <property type="entry name" value="ANK_REP_REGION"/>
    <property type="match status" value="3"/>
</dbReference>
<dbReference type="InterPro" id="IPR002110">
    <property type="entry name" value="Ankyrin_rpt"/>
</dbReference>
<dbReference type="InterPro" id="IPR013783">
    <property type="entry name" value="Ig-like_fold"/>
</dbReference>
<feature type="compositionally biased region" description="Basic residues" evidence="4">
    <location>
        <begin position="198"/>
        <end position="215"/>
    </location>
</feature>
<evidence type="ECO:0000256" key="2">
    <source>
        <dbReference type="ARBA" id="ARBA00023043"/>
    </source>
</evidence>
<evidence type="ECO:0000313" key="6">
    <source>
        <dbReference type="Proteomes" id="UP000274082"/>
    </source>
</evidence>
<feature type="compositionally biased region" description="Basic residues" evidence="4">
    <location>
        <begin position="1872"/>
        <end position="1885"/>
    </location>
</feature>
<keyword evidence="2 3" id="KW-0040">ANK repeat</keyword>
<accession>A0A3Q8IJD7</accession>
<feature type="repeat" description="ANK" evidence="3">
    <location>
        <begin position="2245"/>
        <end position="2267"/>
    </location>
</feature>
<feature type="region of interest" description="Disordered" evidence="4">
    <location>
        <begin position="1865"/>
        <end position="1885"/>
    </location>
</feature>
<feature type="region of interest" description="Disordered" evidence="4">
    <location>
        <begin position="3096"/>
        <end position="3144"/>
    </location>
</feature>
<keyword evidence="1" id="KW-0677">Repeat</keyword>
<feature type="repeat" description="ANK" evidence="3">
    <location>
        <begin position="2130"/>
        <end position="2162"/>
    </location>
</feature>
<dbReference type="Gene3D" id="1.25.40.20">
    <property type="entry name" value="Ankyrin repeat-containing domain"/>
    <property type="match status" value="6"/>
</dbReference>
<feature type="compositionally biased region" description="Polar residues" evidence="4">
    <location>
        <begin position="3761"/>
        <end position="3774"/>
    </location>
</feature>
<evidence type="ECO:0000313" key="5">
    <source>
        <dbReference type="EMBL" id="AYU83005.1"/>
    </source>
</evidence>
<sequence length="3774" mass="404618">MSAAHQVSSFLELPTKKDTGAALVAMEAPSDFTPARAPILCLVCTATACGSQLIATINVTLDTTLAEVRSVLVSLATGGDGGPAAVKQPPTNVSAQQAHTIVSSPLHPFNFTETFSFVHCGGCRAYARAKEASLDLEDVLPRYPRLGVPPASLSAREGLSSSTAVLGTATSGSRRRVCMSSCTRWLPDAAPPLAVVAHPRRQKGCRSHRRHQRVSHKAEEKGTSVLDASRMPRQKRYALAALFVTPGDRAEGGLRAERVVAERLQLQLPDPLRGSGAAVSGPGLFSPATLAASYGRPFRVEAWCSGVTRWNGNTEDLLGRTLLHEAAQVGNEAAVHFLVSQPYVAVDAAERQSGCTALQLAVLGNHVGVVKVLLEEGGANPFISNRAGDTPLHIALERRRAALVGLLCARLRALQVPPAALQEESMRNRIGYTPVELFHLYSPSLGDLCRDGASLLAVKSLVHHYFFSPDEVTTRDAFSGQSVLHAAVAGSGLDVVRYVAEDLGLAARLSVPGGPYAELLCDYRRQTPLHVAATTGEPACVQYLLHNLPASCLTQPDVNGSTPLLAAMKARRWRVVELLLAQCPPGTLAAAVQDRNGFSALHFACSLGMTRVAAILLQHHSAVAAQRSVAARLSSSSSSTSSMTADVQWGPHWENIALVRHSALRGRLRKLEEREIRRQAQRQQRSAVASGSLTSHSGCSYCSLAEDADPVAAVKAARQYPYGGARRGYTPLRCALLYAVSRGNGPAPVPVDLIRLLCEYGALTAETADDTRDLLFYLLTHRSDAAAEPLLAWVTERCAAAVEVLRRDNILLCRFCALGDAIGVRWCVEKQLCDVQATAVNPLVACAAAGDAAAATFLIKCAGADVNAIAGHESALAVALREGHEGVAQVLIFSRAALSSRDGSWTALQQATSSNLESVVRGLLGSRAIDPFHVSRVLLRTLQGLVYEGMSRRRERSRLASYLARACDPLASEVHPTELLHLSAAVGCFDATVALAEHLQALPKTVWAELLATAPPPPPRPTTLIEPTLVPLTIKAPRLLPNRLTGRGGLYRPPKPFHRLVVPTVRRATVVTLLHRVKVRDVYSYAVEAGQIDLVRSLRYGLHLPPWPLRDVRGWTVTDYAMAHHSRSRASLVALFVAAGIAPATRHGRRMLHCSGDGALVAAVHYAQQQRWKTAAASQCVAKTASDAGAEARHTGEQAAMAALELVADTLFCLVNASAEKQASDGGTAIVRCVLDAFLQTRHLSDFHHVPCAWLSRVVVACAAAGRLDVLRLLKEHYSVDLAQDWFSGASGPPLSASGTQPTPLLMAVHQRHSDIVMYLLKAGCAVHERSCPTAAMAAHVRLRNIHASLISPLCLAAWKRDYVLLRLLLAASPPLRPEDTEEEAGRSVGDVLRGLVMSAPPGMQSEAEAALADCVRALATAGHPLRFAGTVRVAAAKGLVQVAQALVECYGSAALLADLAVSLDGGDAEADEDAENVTAPRVRGQLTALAYFAADARLVPALRSLLVERMVDDYQLESWRLTTLAATMQALCRKGGRRGARVTAAAVDYALWRGCADGAVVLLALGLVGRGVAPAPRPPCGAGSAATCVSARALSLCLHLFSVLRLWHKRCGQYKSYTVLHSAAELGYGDAVSALTAEMMGLHLPVVGSDGSGSALSYSNIRATVTAPSLYALAATHPDGWRWFPYFERVELVLDPRTLYIAARDMFALIFSGFGVSQAVDRVCRRAAQHKLLGDVFSVFDSAGTPAATSANLGDMRNSGALKSVADIGGAPAAMRGCAVSASFVFRQLQLRPAAFFLAGGTYVLTSMTSLTCAIAAGSLEWVQYIAVQGPSLVYHRATATRLTTAADRRATAKERHAQLQAAMAAGNRPRSWHPRQGSTRRPHRCEACLDDGRSASAASVHIADDVCRMDALTLCMAMLAEAHLRRQGSAMAQTYEDILTHLLSWPGATPRKETINLLAIAAASLRRWPLLVFVMQQADRLYAAGLMPDMNDPRQEQQCPPAPPRYLFPLLPEELPAVLAHVIGSVRHVMHAVARWAPKDILIEVARHCQRSDVEAAADARGCTSVYHVLHHRQPFALETFAALRVPMGQPCRMRQCQTPLMVAAARGGTAFVVALLKPHRVNQRDREGRTALMLAAAHGHRATVEALLAANADISLGDSCGRTAVMLAALGGYDDLAVQLVQNFCHAGDLMSAQTSVLHCAAVGGCWRTTAAALKQAVPPGAQLMGGGAEASALLALREDMDGHTPLHLAHAFGSARVLHELLRVLFSFCGEGGTAQGLLARLSTHGSGAIEKRLLLCDSTLQRYGWLSCVLEVNAALQEKVRQGYEQSPAARGLKAGEVVYQPFAPPLRSAASLLLWCVQTGNTVGLRVLADYNVADDCGVLHVAAANGSLNVVKLLVQLEMSDPSMQDVRTGRYAFEWAALHENADCASFLLTHTVLDCAALLGSCMSANDGGAIGAEGAPPETNGVWTREDASGNAPRAGDSSSAASSAVPLLHVMAGHCGGQLLLQFVEQTLYTVTRTYMVPSTRHGGASGEQSGAEVMSLALYRALQRPAGPSRLTPLEYAIAVGDPVAVLHTAQVLQRLQETADALKPALPSPVRFAPIGSGRSNTAGAVRWEGGEGVVSLQPSDQAATTRNGAVFVSKSFLSWVPTLSPAVRAILFDVLGMWEVASVAGFAPQRHVAQASLTTPPTDGGADAICEREPQQSPSLQQCGEDEAAAAAAKKGTVSALACTQRVRFSDVRLLGIHMLQQDDYCAELLHDFLTPDHEREVLRLLLQDFPYKIRYEPDSYRQCSLSTQTQLLRWLGTSLVLGTYDVSPPSSVPTTSWAAATGAEREKVATVDSIEIQVVPHRGEEFVELNGTALSHSLYLSTAQHALVIPDVMATLSRTLRAQRKVWQTELAAVSARATRLLQRQAHPVLQRSIVTVDWNLSTMPSDGTTSVSADLDRYGAVFVRVCDALRTFMDWVRGPLRSLLAEVDAADLAAVVVGVRQGGMAGLQVRFRYVTEERAVTRFPAAPMAAASTAVMFKSAAYPSCCIEFNEVTHTDVVYACQATIGRAIAADVALVRVHHTRDRFLQVARRLLSAPKGVAAVSTSPPRRADVSEESDESTAADLSPSPPGDAEEPKKSRRTKSARGLATPPLSSELLRFKLELEGTTLDAMPVQEFERLLLAETAAAIDAVVSPWPHAASPSRKSTADATAKAYDAFHSAAILSAALVRRLRSVLVLFTTRREAIVRLSGDKLMLCFTADEIPSRSDIAAEITRTLAQEECDVYQRRLAEVYEMMRQRLTAYLPQAKLVVDVEAMQRLAGDDAHMLSAMRLLVHQQSQWVLQRLVEGVSIGWDTELGAVVRRHVLQVTLTLDPGLYGTCYLSPHGVFAYYCPLLCLERQPPGALTPSSLPSWQLLGSQHIASLLLMQLAVREPQVLQFVDQKRSVACWTTARRIPRRILPGSPVLIEVQARNLLNRPLRRGGERLLLMGEVEKLNVEDAGRGRYMIRFDSSQRAGDHRLFILLHGQPIAQSPMSYTVRPGAVDLSRTRVRDTFNAVVIGVPFTVLLQLRDAAGNRLLAAPNGLTVACASPASMVQLQTWGWKGPGRVAVTLRVLPAVPTKTALIISLTLTCQSAAAGATADGTVFTATVPLPAYSCVDSETYQHVCRVRRGLIADSGSPTSHQSPCAYPGMAPTPRTAPPQPSSLYFRQATRRAVRKKLAKEAAALGGALSYRYPRNTTMKRLEMHTKLATVKGSGGTRPREKPVSNSGSAAVTPTTT</sequence>
<dbReference type="Proteomes" id="UP000274082">
    <property type="component" value="Chromosome 35"/>
</dbReference>
<evidence type="ECO:0000256" key="3">
    <source>
        <dbReference type="PROSITE-ProRule" id="PRU00023"/>
    </source>
</evidence>
<name>A0A3Q8IJD7_LEIDO</name>
<dbReference type="InterPro" id="IPR014756">
    <property type="entry name" value="Ig_E-set"/>
</dbReference>
<dbReference type="SUPFAM" id="SSF48403">
    <property type="entry name" value="Ankyrin repeat"/>
    <property type="match status" value="4"/>
</dbReference>
<dbReference type="SMART" id="SM00248">
    <property type="entry name" value="ANK"/>
    <property type="match status" value="22"/>
</dbReference>
<gene>
    <name evidence="5" type="ORF">LdCL_350025500</name>
</gene>
<feature type="repeat" description="ANK" evidence="3">
    <location>
        <begin position="353"/>
        <end position="377"/>
    </location>
</feature>
<feature type="region of interest" description="Disordered" evidence="4">
    <location>
        <begin position="2462"/>
        <end position="2489"/>
    </location>
</feature>
<protein>
    <submittedName>
        <fullName evidence="5">Ankyrin repeat protein, putative</fullName>
    </submittedName>
</protein>
<dbReference type="OrthoDB" id="272079at2759"/>
<evidence type="ECO:0000256" key="1">
    <source>
        <dbReference type="ARBA" id="ARBA00022737"/>
    </source>
</evidence>
<dbReference type="InterPro" id="IPR036770">
    <property type="entry name" value="Ankyrin_rpt-contain_sf"/>
</dbReference>
<dbReference type="Gene3D" id="2.60.40.10">
    <property type="entry name" value="Immunoglobulins"/>
    <property type="match status" value="1"/>
</dbReference>
<dbReference type="PANTHER" id="PTHR24173">
    <property type="entry name" value="ANKYRIN REPEAT CONTAINING"/>
    <property type="match status" value="1"/>
</dbReference>
<dbReference type="PROSITE" id="PS50088">
    <property type="entry name" value="ANK_REPEAT"/>
    <property type="match status" value="4"/>
</dbReference>
<keyword evidence="6" id="KW-1185">Reference proteome</keyword>
<dbReference type="SUPFAM" id="SSF81296">
    <property type="entry name" value="E set domains"/>
    <property type="match status" value="1"/>
</dbReference>
<dbReference type="Pfam" id="PF12796">
    <property type="entry name" value="Ank_2"/>
    <property type="match status" value="3"/>
</dbReference>
<feature type="region of interest" description="Disordered" evidence="4">
    <location>
        <begin position="198"/>
        <end position="223"/>
    </location>
</feature>
<dbReference type="VEuPathDB" id="TriTrypDB:LdBPK_352030.1"/>
<proteinExistence type="predicted"/>
<dbReference type="PANTHER" id="PTHR24173:SF74">
    <property type="entry name" value="ANKYRIN REPEAT DOMAIN-CONTAINING PROTEIN 16"/>
    <property type="match status" value="1"/>
</dbReference>
<dbReference type="VEuPathDB" id="TriTrypDB:LDHU3_35.2640"/>
<organism evidence="5 6">
    <name type="scientific">Leishmania donovani</name>
    <dbReference type="NCBI Taxonomy" id="5661"/>
    <lineage>
        <taxon>Eukaryota</taxon>
        <taxon>Discoba</taxon>
        <taxon>Euglenozoa</taxon>
        <taxon>Kinetoplastea</taxon>
        <taxon>Metakinetoplastina</taxon>
        <taxon>Trypanosomatida</taxon>
        <taxon>Trypanosomatidae</taxon>
        <taxon>Leishmaniinae</taxon>
        <taxon>Leishmania</taxon>
    </lineage>
</organism>
<evidence type="ECO:0000256" key="4">
    <source>
        <dbReference type="SAM" id="MobiDB-lite"/>
    </source>
</evidence>
<dbReference type="EMBL" id="CP029534">
    <property type="protein sequence ID" value="AYU83005.1"/>
    <property type="molecule type" value="Genomic_DNA"/>
</dbReference>